<proteinExistence type="predicted"/>
<dbReference type="GO" id="GO:0006606">
    <property type="term" value="P:protein import into nucleus"/>
    <property type="evidence" value="ECO:0007669"/>
    <property type="project" value="TreeGrafter"/>
</dbReference>
<dbReference type="PANTHER" id="PTHR10997">
    <property type="entry name" value="IMPORTIN-7, 8, 11"/>
    <property type="match status" value="1"/>
</dbReference>
<accession>M8BZI4</accession>
<dbReference type="InterPro" id="IPR013713">
    <property type="entry name" value="XPO2_central"/>
</dbReference>
<organism evidence="2">
    <name type="scientific">Aegilops tauschii</name>
    <name type="common">Tausch's goatgrass</name>
    <name type="synonym">Aegilops squarrosa</name>
    <dbReference type="NCBI Taxonomy" id="37682"/>
    <lineage>
        <taxon>Eukaryota</taxon>
        <taxon>Viridiplantae</taxon>
        <taxon>Streptophyta</taxon>
        <taxon>Embryophyta</taxon>
        <taxon>Tracheophyta</taxon>
        <taxon>Spermatophyta</taxon>
        <taxon>Magnoliopsida</taxon>
        <taxon>Liliopsida</taxon>
        <taxon>Poales</taxon>
        <taxon>Poaceae</taxon>
        <taxon>BOP clade</taxon>
        <taxon>Pooideae</taxon>
        <taxon>Triticodae</taxon>
        <taxon>Triticeae</taxon>
        <taxon>Triticinae</taxon>
        <taxon>Aegilops</taxon>
    </lineage>
</organism>
<feature type="domain" description="Exportin-2 central" evidence="1">
    <location>
        <begin position="160"/>
        <end position="215"/>
    </location>
</feature>
<name>M8BZI4_AEGTA</name>
<dbReference type="AlphaFoldDB" id="M8BZI4"/>
<dbReference type="GO" id="GO:0005829">
    <property type="term" value="C:cytosol"/>
    <property type="evidence" value="ECO:0007669"/>
    <property type="project" value="TreeGrafter"/>
</dbReference>
<protein>
    <submittedName>
        <fullName evidence="2">Exportin-2</fullName>
    </submittedName>
</protein>
<dbReference type="InterPro" id="IPR016024">
    <property type="entry name" value="ARM-type_fold"/>
</dbReference>
<dbReference type="Pfam" id="PF08506">
    <property type="entry name" value="Cse1"/>
    <property type="match status" value="2"/>
</dbReference>
<dbReference type="EnsemblPlants" id="EMT27379">
    <property type="protein sequence ID" value="EMT27379"/>
    <property type="gene ID" value="F775_22025"/>
</dbReference>
<dbReference type="PANTHER" id="PTHR10997:SF8">
    <property type="entry name" value="EXPORTIN-2"/>
    <property type="match status" value="1"/>
</dbReference>
<evidence type="ECO:0000313" key="2">
    <source>
        <dbReference type="EnsemblPlants" id="EMT27379"/>
    </source>
</evidence>
<dbReference type="GO" id="GO:0005635">
    <property type="term" value="C:nuclear envelope"/>
    <property type="evidence" value="ECO:0007669"/>
    <property type="project" value="TreeGrafter"/>
</dbReference>
<dbReference type="ExpressionAtlas" id="M8BZI4">
    <property type="expression patterns" value="baseline"/>
</dbReference>
<dbReference type="GO" id="GO:0006611">
    <property type="term" value="P:protein export from nucleus"/>
    <property type="evidence" value="ECO:0007669"/>
    <property type="project" value="TreeGrafter"/>
</dbReference>
<reference evidence="2" key="1">
    <citation type="submission" date="2015-06" db="UniProtKB">
        <authorList>
            <consortium name="EnsemblPlants"/>
        </authorList>
    </citation>
    <scope>IDENTIFICATION</scope>
</reference>
<sequence>MAEDLPRLTPQSALKMDQWKMAATRHVSASDRSLRLVIAAASDFPARWDSLLPSIVSSLGAALSAGDVPAANALLAAALPLFSRFRTDLDTDPLRIELNYCLQVFAAPLLEVFLSTSHSLLQPRSSAAQVFECLRLCCEVFYSFLTTSYPQSVEADGAPDALRAAVCNNLQLYIEKYEEELMPYLEEFAEAVWGLLLAAVSPRASRDQLAVTAIRAELLSLDDAKLIGVTNVEAYKFNLRFRV</sequence>
<dbReference type="GO" id="GO:0005049">
    <property type="term" value="F:nuclear export signal receptor activity"/>
    <property type="evidence" value="ECO:0007669"/>
    <property type="project" value="TreeGrafter"/>
</dbReference>
<evidence type="ECO:0000259" key="1">
    <source>
        <dbReference type="Pfam" id="PF08506"/>
    </source>
</evidence>
<dbReference type="Gene3D" id="1.25.10.10">
    <property type="entry name" value="Leucine-rich Repeat Variant"/>
    <property type="match status" value="1"/>
</dbReference>
<feature type="domain" description="Exportin-2 central" evidence="1">
    <location>
        <begin position="81"/>
        <end position="154"/>
    </location>
</feature>
<dbReference type="InterPro" id="IPR011989">
    <property type="entry name" value="ARM-like"/>
</dbReference>
<dbReference type="SUPFAM" id="SSF48371">
    <property type="entry name" value="ARM repeat"/>
    <property type="match status" value="1"/>
</dbReference>